<organism evidence="2">
    <name type="scientific">Oryza glumipatula</name>
    <dbReference type="NCBI Taxonomy" id="40148"/>
    <lineage>
        <taxon>Eukaryota</taxon>
        <taxon>Viridiplantae</taxon>
        <taxon>Streptophyta</taxon>
        <taxon>Embryophyta</taxon>
        <taxon>Tracheophyta</taxon>
        <taxon>Spermatophyta</taxon>
        <taxon>Magnoliopsida</taxon>
        <taxon>Liliopsida</taxon>
        <taxon>Poales</taxon>
        <taxon>Poaceae</taxon>
        <taxon>BOP clade</taxon>
        <taxon>Oryzoideae</taxon>
        <taxon>Oryzeae</taxon>
        <taxon>Oryzinae</taxon>
        <taxon>Oryza</taxon>
    </lineage>
</organism>
<dbReference type="Pfam" id="PF20235">
    <property type="entry name" value="PIR2-like_helical"/>
    <property type="match status" value="1"/>
</dbReference>
<evidence type="ECO:0000313" key="2">
    <source>
        <dbReference type="EnsemblPlants" id="OGLUM06G27870.3"/>
    </source>
</evidence>
<dbReference type="Gramene" id="OGLUM06G27870.3">
    <property type="protein sequence ID" value="OGLUM06G27870.3"/>
    <property type="gene ID" value="OGLUM06G27870"/>
</dbReference>
<protein>
    <recommendedName>
        <fullName evidence="1">PIR2-like helical domain-containing protein</fullName>
    </recommendedName>
</protein>
<dbReference type="Proteomes" id="UP000026961">
    <property type="component" value="Chromosome 6"/>
</dbReference>
<dbReference type="HOGENOM" id="CLU_068566_0_0_1"/>
<dbReference type="InterPro" id="IPR046527">
    <property type="entry name" value="PIR2-like_helical"/>
</dbReference>
<feature type="domain" description="PIR2-like helical" evidence="1">
    <location>
        <begin position="31"/>
        <end position="153"/>
    </location>
</feature>
<dbReference type="PANTHER" id="PTHR33120:SF43">
    <property type="entry name" value="PIR2-LIKE HELICAL DOMAIN-CONTAINING PROTEIN"/>
    <property type="match status" value="1"/>
</dbReference>
<name>A0A0E0ADZ2_9ORYZ</name>
<dbReference type="AlphaFoldDB" id="A0A0E0ADZ2"/>
<proteinExistence type="predicted"/>
<reference evidence="2" key="2">
    <citation type="submission" date="2018-05" db="EMBL/GenBank/DDBJ databases">
        <title>OgluRS3 (Oryza glumaepatula Reference Sequence Version 3).</title>
        <authorList>
            <person name="Zhang J."/>
            <person name="Kudrna D."/>
            <person name="Lee S."/>
            <person name="Talag J."/>
            <person name="Welchert J."/>
            <person name="Wing R.A."/>
        </authorList>
    </citation>
    <scope>NUCLEOTIDE SEQUENCE [LARGE SCALE GENOMIC DNA]</scope>
</reference>
<evidence type="ECO:0000313" key="3">
    <source>
        <dbReference type="Proteomes" id="UP000026961"/>
    </source>
</evidence>
<accession>A0A0E0ADZ2</accession>
<reference evidence="2" key="1">
    <citation type="submission" date="2015-04" db="UniProtKB">
        <authorList>
            <consortium name="EnsemblPlants"/>
        </authorList>
    </citation>
    <scope>IDENTIFICATION</scope>
</reference>
<dbReference type="EnsemblPlants" id="OGLUM06G27870.3">
    <property type="protein sequence ID" value="OGLUM06G27870.3"/>
    <property type="gene ID" value="OGLUM06G27870"/>
</dbReference>
<evidence type="ECO:0000259" key="1">
    <source>
        <dbReference type="Pfam" id="PF20235"/>
    </source>
</evidence>
<keyword evidence="3" id="KW-1185">Reference proteome</keyword>
<sequence>MDGRRRSGGRPDVSYGNSDGIARNRSVILGTIHGYYKEALAVRPLDDLPELAPLLVAAGVCFGFADPTTNIIANTLSFLPPDHSAKKRKRKTKAAPSAAAARSSSETRAIAERSLEGLVTFLTSYFRYLPTWDALRYLRLANTDLLVAVRLIELNRGCYNTKEERFQISSYAARAALTCAASSARQPNVDGFIAASFSLASHLEFVTQAVIIADRGLRRSCCFLEF</sequence>
<dbReference type="PANTHER" id="PTHR33120">
    <property type="entry name" value="EXPRESSED PROTEIN-RELATED"/>
    <property type="match status" value="1"/>
</dbReference>